<evidence type="ECO:0000256" key="1">
    <source>
        <dbReference type="ARBA" id="ARBA00004141"/>
    </source>
</evidence>
<dbReference type="CTD" id="565465"/>
<keyword evidence="5 8" id="KW-0472">Membrane</keyword>
<dbReference type="PANTHER" id="PTHR45813">
    <property type="entry name" value="IG-LIKE DOMAIN-CONTAINING PROTEIN"/>
    <property type="match status" value="1"/>
</dbReference>
<keyword evidence="4 8" id="KW-1133">Transmembrane helix</keyword>
<evidence type="ECO:0000259" key="9">
    <source>
        <dbReference type="PROSITE" id="PS50221"/>
    </source>
</evidence>
<dbReference type="Pfam" id="PF01825">
    <property type="entry name" value="GPS"/>
    <property type="match status" value="1"/>
</dbReference>
<organism evidence="11 12">
    <name type="scientific">Salvelinus namaycush</name>
    <name type="common">Lake trout</name>
    <name type="synonym">Salmo namaycush</name>
    <dbReference type="NCBI Taxonomy" id="8040"/>
    <lineage>
        <taxon>Eukaryota</taxon>
        <taxon>Metazoa</taxon>
        <taxon>Chordata</taxon>
        <taxon>Craniata</taxon>
        <taxon>Vertebrata</taxon>
        <taxon>Euteleostomi</taxon>
        <taxon>Actinopterygii</taxon>
        <taxon>Neopterygii</taxon>
        <taxon>Teleostei</taxon>
        <taxon>Protacanthopterygii</taxon>
        <taxon>Salmoniformes</taxon>
        <taxon>Salmonidae</taxon>
        <taxon>Salmoninae</taxon>
        <taxon>Salvelinus</taxon>
    </lineage>
</organism>
<evidence type="ECO:0000256" key="5">
    <source>
        <dbReference type="ARBA" id="ARBA00023136"/>
    </source>
</evidence>
<accession>A0A8U0P4Q2</accession>
<dbReference type="GeneID" id="120019011"/>
<feature type="transmembrane region" description="Helical" evidence="8">
    <location>
        <begin position="975"/>
        <end position="995"/>
    </location>
</feature>
<dbReference type="Proteomes" id="UP000808372">
    <property type="component" value="Chromosome 24"/>
</dbReference>
<evidence type="ECO:0000256" key="8">
    <source>
        <dbReference type="SAM" id="Phobius"/>
    </source>
</evidence>
<feature type="transmembrane region" description="Helical" evidence="8">
    <location>
        <begin position="898"/>
        <end position="921"/>
    </location>
</feature>
<dbReference type="Gene3D" id="2.60.220.50">
    <property type="match status" value="1"/>
</dbReference>
<evidence type="ECO:0000256" key="4">
    <source>
        <dbReference type="ARBA" id="ARBA00022989"/>
    </source>
</evidence>
<dbReference type="GO" id="GO:0007189">
    <property type="term" value="P:adenylate cyclase-activating G protein-coupled receptor signaling pathway"/>
    <property type="evidence" value="ECO:0007669"/>
    <property type="project" value="TreeGrafter"/>
</dbReference>
<dbReference type="GO" id="GO:0004930">
    <property type="term" value="F:G protein-coupled receptor activity"/>
    <property type="evidence" value="ECO:0007669"/>
    <property type="project" value="InterPro"/>
</dbReference>
<dbReference type="InterPro" id="IPR057244">
    <property type="entry name" value="GAIN_B"/>
</dbReference>
<dbReference type="KEGG" id="snh:120019011"/>
<evidence type="ECO:0000256" key="2">
    <source>
        <dbReference type="ARBA" id="ARBA00007343"/>
    </source>
</evidence>
<dbReference type="AlphaFoldDB" id="A0A8U0P4Q2"/>
<dbReference type="PRINTS" id="PR00249">
    <property type="entry name" value="GPCRSECRETIN"/>
</dbReference>
<gene>
    <name evidence="12" type="primary">adgrf3b</name>
</gene>
<evidence type="ECO:0000256" key="3">
    <source>
        <dbReference type="ARBA" id="ARBA00022692"/>
    </source>
</evidence>
<dbReference type="Gene3D" id="1.20.1070.10">
    <property type="entry name" value="Rhodopsin 7-helix transmembrane proteins"/>
    <property type="match status" value="1"/>
</dbReference>
<evidence type="ECO:0000313" key="12">
    <source>
        <dbReference type="RefSeq" id="XP_038818125.1"/>
    </source>
</evidence>
<keyword evidence="12" id="KW-0675">Receptor</keyword>
<keyword evidence="11" id="KW-1185">Reference proteome</keyword>
<name>A0A8U0P4Q2_SALNM</name>
<feature type="transmembrane region" description="Helical" evidence="8">
    <location>
        <begin position="778"/>
        <end position="795"/>
    </location>
</feature>
<reference evidence="12" key="1">
    <citation type="submission" date="2025-08" db="UniProtKB">
        <authorList>
            <consortium name="RefSeq"/>
        </authorList>
    </citation>
    <scope>IDENTIFICATION</scope>
    <source>
        <tissue evidence="12">White muscle</tissue>
    </source>
</reference>
<evidence type="ECO:0000256" key="7">
    <source>
        <dbReference type="ARBA" id="ARBA00023180"/>
    </source>
</evidence>
<dbReference type="PROSITE" id="PS50261">
    <property type="entry name" value="G_PROTEIN_RECEP_F2_4"/>
    <property type="match status" value="1"/>
</dbReference>
<evidence type="ECO:0000259" key="10">
    <source>
        <dbReference type="PROSITE" id="PS50261"/>
    </source>
</evidence>
<dbReference type="InterPro" id="IPR051587">
    <property type="entry name" value="Adhesion_GPCR"/>
</dbReference>
<sequence length="1026" mass="113594">MELTENKNKMEFKQTMWARAVILYCGVVFLYHQALAVDTYMAEFMVESNVTFDISGTLSSIKEITTDNGSMTIELLELTAECEIVGDNSTCNCSTKYIWSNAVCDEFQCCNDSYCNANISYLPAFCIPKVKVCFNGTVTVGKVFSETNTIKQQLTEGFQKLNGFEGLNVSGPRGDGHIVDFEVDVSVIFLTTKLTKITADLETTVGSSAKISVETSGFVSIKYPMNKVPYRSTPTLSCTFKETTVDEAGGSWNWNLIKGSETFGLNTGTSITVTFPEASPNCTTVQIKKLSGNWAGIYKCGFSKGSIVHAASAELKVALLPDQITMTSTPLTVECQGTSTQSVTVNATIENSTEIYNVTWSYQAQMEPPNPFSVSPAGTSYSITPKIDCSQSELPHVFTVKFRNQENETESASITIPVIYAKEKEMACLVDYLWPKTPKGDTIVIRQCEPRRVGYNERTCKGPAWMDVLENCVNEELNQILISAANFREGLGATQDVAREIFSGLKNSTVADTNSSVADLNASISVLDVMSEASETITLDESVLDVFLDAASNMLNNPWKAVNKTIEYGMSSKYLKSVEGLVKNIKINTSNGNDTPNLQFKLCRAQNNSSCNRTVFGVEVKLAQSSGIVKTVGVKNLADKLNNSKFPDSEFPSIVVSATLQNSNDSKIDIKLDFPINQSMSRDSKILCVFWNTTLKEWSEEGCKWKEMVNNRSYCECTHLTSFSVLMSKTPVNLPFLDEITYVGLGMSICSLIVFLFIEALVWSAVVKSNLSHFRHTALVNISLCLLLADCSFLASSFPSISATWCLVLTVTKHFFFLAMFCWMLCLSVMLLHQLIFVFHPLRKRVYLLLSTVLGYICPTVIVAATYVYYKYTGNPYHNTTTCWLIYDGLLKGSIHAFLLPIGTIVLMNLFSMCVVIMTLLKSNVPDGSKADEKETAKSILKVVLFLTPIFGITWVFGFFVLIEINQIMGVVMHYAFTIINSLQGFFILLTGCFAEKKVRDEVLKVILAGAPTTKEKSENMKVPFK</sequence>
<keyword evidence="7" id="KW-0325">Glycoprotein</keyword>
<feature type="transmembrane region" description="Helical" evidence="8">
    <location>
        <begin position="815"/>
        <end position="839"/>
    </location>
</feature>
<keyword evidence="3 8" id="KW-0812">Transmembrane</keyword>
<dbReference type="PROSITE" id="PS50221">
    <property type="entry name" value="GAIN_B"/>
    <property type="match status" value="1"/>
</dbReference>
<dbReference type="InterPro" id="IPR000832">
    <property type="entry name" value="GPCR_2_secretin-like"/>
</dbReference>
<dbReference type="Pfam" id="PF00002">
    <property type="entry name" value="7tm_2"/>
    <property type="match status" value="1"/>
</dbReference>
<dbReference type="InterPro" id="IPR017981">
    <property type="entry name" value="GPCR_2-like_7TM"/>
</dbReference>
<dbReference type="SUPFAM" id="SSF81321">
    <property type="entry name" value="Family A G protein-coupled receptor-like"/>
    <property type="match status" value="1"/>
</dbReference>
<comment type="similarity">
    <text evidence="2">Belongs to the G-protein coupled receptor 2 family. Adhesion G-protein coupled receptor (ADGR) subfamily.</text>
</comment>
<keyword evidence="6" id="KW-1015">Disulfide bond</keyword>
<evidence type="ECO:0000313" key="11">
    <source>
        <dbReference type="Proteomes" id="UP000808372"/>
    </source>
</evidence>
<dbReference type="SMART" id="SM00303">
    <property type="entry name" value="GPS"/>
    <property type="match status" value="1"/>
</dbReference>
<feature type="domain" description="GAIN-B" evidence="9">
    <location>
        <begin position="585"/>
        <end position="733"/>
    </location>
</feature>
<feature type="transmembrane region" description="Helical" evidence="8">
    <location>
        <begin position="742"/>
        <end position="766"/>
    </location>
</feature>
<dbReference type="RefSeq" id="XP_038818125.1">
    <property type="nucleotide sequence ID" value="XM_038962197.1"/>
</dbReference>
<comment type="subcellular location">
    <subcellularLocation>
        <location evidence="1">Membrane</location>
        <topology evidence="1">Multi-pass membrane protein</topology>
    </subcellularLocation>
</comment>
<dbReference type="InterPro" id="IPR000203">
    <property type="entry name" value="GPS"/>
</dbReference>
<dbReference type="GO" id="GO:0016020">
    <property type="term" value="C:membrane"/>
    <property type="evidence" value="ECO:0007669"/>
    <property type="project" value="UniProtKB-SubCell"/>
</dbReference>
<dbReference type="FunFam" id="1.20.1070.10:FF:000058">
    <property type="entry name" value="Adhesion G protein-coupled receptor F5"/>
    <property type="match status" value="1"/>
</dbReference>
<protein>
    <submittedName>
        <fullName evidence="12">Adhesion G-protein coupled receptor F2</fullName>
    </submittedName>
</protein>
<dbReference type="InterPro" id="IPR046338">
    <property type="entry name" value="GAIN_dom_sf"/>
</dbReference>
<dbReference type="GO" id="GO:0007166">
    <property type="term" value="P:cell surface receptor signaling pathway"/>
    <property type="evidence" value="ECO:0007669"/>
    <property type="project" value="InterPro"/>
</dbReference>
<proteinExistence type="inferred from homology"/>
<feature type="domain" description="G-protein coupled receptors family 2 profile 2" evidence="10">
    <location>
        <begin position="737"/>
        <end position="996"/>
    </location>
</feature>
<dbReference type="PANTHER" id="PTHR45813:SF2">
    <property type="entry name" value="ADHESION G-PROTEIN COUPLED RECEPTOR F3"/>
    <property type="match status" value="1"/>
</dbReference>
<feature type="transmembrane region" description="Helical" evidence="8">
    <location>
        <begin position="846"/>
        <end position="870"/>
    </location>
</feature>
<evidence type="ECO:0000256" key="6">
    <source>
        <dbReference type="ARBA" id="ARBA00023157"/>
    </source>
</evidence>
<feature type="transmembrane region" description="Helical" evidence="8">
    <location>
        <begin position="941"/>
        <end position="963"/>
    </location>
</feature>